<proteinExistence type="predicted"/>
<dbReference type="Pfam" id="PF05368">
    <property type="entry name" value="NmrA"/>
    <property type="match status" value="1"/>
</dbReference>
<reference evidence="4" key="1">
    <citation type="submission" date="2021-07" db="EMBL/GenBank/DDBJ databases">
        <authorList>
            <person name="Branca A.L. A."/>
        </authorList>
    </citation>
    <scope>NUCLEOTIDE SEQUENCE</scope>
</reference>
<dbReference type="SUPFAM" id="SSF51735">
    <property type="entry name" value="NAD(P)-binding Rossmann-fold domains"/>
    <property type="match status" value="1"/>
</dbReference>
<dbReference type="Gene3D" id="3.40.50.720">
    <property type="entry name" value="NAD(P)-binding Rossmann-like Domain"/>
    <property type="match status" value="1"/>
</dbReference>
<dbReference type="Proteomes" id="UP001153618">
    <property type="component" value="Unassembled WGS sequence"/>
</dbReference>
<dbReference type="InterPro" id="IPR036291">
    <property type="entry name" value="NAD(P)-bd_dom_sf"/>
</dbReference>
<evidence type="ECO:0000256" key="1">
    <source>
        <dbReference type="ARBA" id="ARBA00022857"/>
    </source>
</evidence>
<keyword evidence="5" id="KW-1185">Reference proteome</keyword>
<dbReference type="PANTHER" id="PTHR47706">
    <property type="entry name" value="NMRA-LIKE FAMILY PROTEIN"/>
    <property type="match status" value="1"/>
</dbReference>
<comment type="caution">
    <text evidence="4">The sequence shown here is derived from an EMBL/GenBank/DDBJ whole genome shotgun (WGS) entry which is preliminary data.</text>
</comment>
<dbReference type="EMBL" id="CAJVOS010000071">
    <property type="protein sequence ID" value="CAG8250890.1"/>
    <property type="molecule type" value="Genomic_DNA"/>
</dbReference>
<keyword evidence="1" id="KW-0521">NADP</keyword>
<dbReference type="InterPro" id="IPR008030">
    <property type="entry name" value="NmrA-like"/>
</dbReference>
<sequence>MTAMPTKPLEKVAIVGATGRIGGAFAEALLKTGQHTVTALTRQDSEAKAPEGANVVRVNYNDETSLIKALEGQQFLVITLSVRAPEDLHGRIVSAAVKAGVPYIMPNAFGSPLSPEDAEQDEGMGKIFAERAREAQSEASSSITMPCGFWYEWSLALGEQWFGFTIKDRKVTFFDDGKKVMTVSTWDQCGRALAGLLSLPESGSARSLAQFKNKQVLIKSFRVSQRDMLDSLHRILGTSDADWEITYEPVVKRIADGVAEMAQGKLTGFAKKLYGAGFLSTNKQSDFAAHMEVANGVLGLPEEDLDEATRRAVKMLESGWNPFPGETLA</sequence>
<keyword evidence="2" id="KW-0560">Oxidoreductase</keyword>
<dbReference type="AlphaFoldDB" id="A0A9W4N4I3"/>
<evidence type="ECO:0000256" key="2">
    <source>
        <dbReference type="ARBA" id="ARBA00023002"/>
    </source>
</evidence>
<organism evidence="4 5">
    <name type="scientific">Penicillium olsonii</name>
    <dbReference type="NCBI Taxonomy" id="99116"/>
    <lineage>
        <taxon>Eukaryota</taxon>
        <taxon>Fungi</taxon>
        <taxon>Dikarya</taxon>
        <taxon>Ascomycota</taxon>
        <taxon>Pezizomycotina</taxon>
        <taxon>Eurotiomycetes</taxon>
        <taxon>Eurotiomycetidae</taxon>
        <taxon>Eurotiales</taxon>
        <taxon>Aspergillaceae</taxon>
        <taxon>Penicillium</taxon>
    </lineage>
</organism>
<evidence type="ECO:0000259" key="3">
    <source>
        <dbReference type="Pfam" id="PF05368"/>
    </source>
</evidence>
<dbReference type="OrthoDB" id="9974981at2759"/>
<dbReference type="InterPro" id="IPR051609">
    <property type="entry name" value="NmrA/Isoflavone_reductase-like"/>
</dbReference>
<protein>
    <recommendedName>
        <fullName evidence="3">NmrA-like domain-containing protein</fullName>
    </recommendedName>
</protein>
<evidence type="ECO:0000313" key="4">
    <source>
        <dbReference type="EMBL" id="CAG8250890.1"/>
    </source>
</evidence>
<name>A0A9W4N4I3_PENOL</name>
<dbReference type="GO" id="GO:0016491">
    <property type="term" value="F:oxidoreductase activity"/>
    <property type="evidence" value="ECO:0007669"/>
    <property type="project" value="UniProtKB-KW"/>
</dbReference>
<feature type="domain" description="NmrA-like" evidence="3">
    <location>
        <begin position="10"/>
        <end position="111"/>
    </location>
</feature>
<evidence type="ECO:0000313" key="5">
    <source>
        <dbReference type="Proteomes" id="UP001153618"/>
    </source>
</evidence>
<gene>
    <name evidence="4" type="ORF">POLS_LOCUS8773</name>
</gene>
<accession>A0A9W4N4I3</accession>
<dbReference type="PANTHER" id="PTHR47706:SF7">
    <property type="entry name" value="CIPA-LIKE, PUTATIVE (AFU_ORTHOLOGUE AFUA_1G01630)-RELATED"/>
    <property type="match status" value="1"/>
</dbReference>